<protein>
    <submittedName>
        <fullName evidence="2">WD40 repeat-like protein</fullName>
    </submittedName>
</protein>
<dbReference type="GO" id="GO:1990811">
    <property type="term" value="C:MWP complex"/>
    <property type="evidence" value="ECO:0007669"/>
    <property type="project" value="TreeGrafter"/>
</dbReference>
<feature type="domain" description="Anaphase-promoting complex subunit 4-like WD40" evidence="1">
    <location>
        <begin position="188"/>
        <end position="258"/>
    </location>
</feature>
<dbReference type="SMART" id="SM00320">
    <property type="entry name" value="WD40"/>
    <property type="match status" value="5"/>
</dbReference>
<dbReference type="GO" id="GO:1990810">
    <property type="term" value="P:microtubule anchoring at mitotic spindle pole body"/>
    <property type="evidence" value="ECO:0007669"/>
    <property type="project" value="TreeGrafter"/>
</dbReference>
<keyword evidence="3" id="KW-1185">Reference proteome</keyword>
<name>A0A1X2G954_9FUNG</name>
<dbReference type="OrthoDB" id="308690at2759"/>
<comment type="caution">
    <text evidence="2">The sequence shown here is derived from an EMBL/GenBank/DDBJ whole genome shotgun (WGS) entry which is preliminary data.</text>
</comment>
<dbReference type="InterPro" id="IPR001680">
    <property type="entry name" value="WD40_rpt"/>
</dbReference>
<reference evidence="2 3" key="1">
    <citation type="submission" date="2016-07" db="EMBL/GenBank/DDBJ databases">
        <title>Pervasive Adenine N6-methylation of Active Genes in Fungi.</title>
        <authorList>
            <consortium name="DOE Joint Genome Institute"/>
            <person name="Mondo S.J."/>
            <person name="Dannebaum R.O."/>
            <person name="Kuo R.C."/>
            <person name="Labutti K."/>
            <person name="Haridas S."/>
            <person name="Kuo A."/>
            <person name="Salamov A."/>
            <person name="Ahrendt S.R."/>
            <person name="Lipzen A."/>
            <person name="Sullivan W."/>
            <person name="Andreopoulos W.B."/>
            <person name="Clum A."/>
            <person name="Lindquist E."/>
            <person name="Daum C."/>
            <person name="Ramamoorthy G.K."/>
            <person name="Gryganskyi A."/>
            <person name="Culley D."/>
            <person name="Magnuson J.K."/>
            <person name="James T.Y."/>
            <person name="O'Malley M.A."/>
            <person name="Stajich J.E."/>
            <person name="Spatafora J.W."/>
            <person name="Visel A."/>
            <person name="Grigoriev I.V."/>
        </authorList>
    </citation>
    <scope>NUCLEOTIDE SEQUENCE [LARGE SCALE GENOMIC DNA]</scope>
    <source>
        <strain evidence="2 3">NRRL 3301</strain>
    </source>
</reference>
<dbReference type="InterPro" id="IPR024977">
    <property type="entry name" value="Apc4-like_WD40_dom"/>
</dbReference>
<sequence>MEVTFSHLYKHSGFHVSISPNGKYVANVADTRLVIRDHSQQLVVMHVYETNQAIDWCQWSPNSQYVATLNKNKGVANVWSINDTSWKVTLSDRRFGMEHAWWAPDSCAMLIPSRYELQLTVWLFKRKETRTLDNPKYATQGCCASPDGKYITVLQIKDAKDHLLILDATSFRLLVEFDLDTADATHVSWSPDSQFIVTFDNSIQYKVLVYDLRGQLVWTYSAYEEGLGMKSLAWYGHWLALGSYDGKVRMIHSGSWSLSATFHHPASIKDVTSSAVYEEYVLPNQIKRSLETYVDYRQVSRRPLQLPILRPEYHQPNPKIGIGHCSFSCQGNFLATVNDAMPNVVWIWDLEQGTKSAISHLHPVNQIAWNPAQTVLAIVSGEDHLYFIYPGASDDWIAHPIRLAPGQVSIRQVHWSPDGKHLLALDPKLYCFASVFGMKHK</sequence>
<dbReference type="Pfam" id="PF12894">
    <property type="entry name" value="ANAPC4_WD40"/>
    <property type="match status" value="1"/>
</dbReference>
<accession>A0A1X2G954</accession>
<evidence type="ECO:0000313" key="3">
    <source>
        <dbReference type="Proteomes" id="UP000242146"/>
    </source>
</evidence>
<dbReference type="PANTHER" id="PTHR16220:SF0">
    <property type="entry name" value="WD REPEAT-CONTAINING PROTEIN WRAP73"/>
    <property type="match status" value="1"/>
</dbReference>
<evidence type="ECO:0000259" key="1">
    <source>
        <dbReference type="Pfam" id="PF12894"/>
    </source>
</evidence>
<gene>
    <name evidence="2" type="ORF">DM01DRAFT_1409916</name>
</gene>
<dbReference type="InterPro" id="IPR015943">
    <property type="entry name" value="WD40/YVTN_repeat-like_dom_sf"/>
</dbReference>
<dbReference type="EMBL" id="MCGT01000030">
    <property type="protein sequence ID" value="ORX48249.1"/>
    <property type="molecule type" value="Genomic_DNA"/>
</dbReference>
<dbReference type="Proteomes" id="UP000242146">
    <property type="component" value="Unassembled WGS sequence"/>
</dbReference>
<dbReference type="STRING" id="101127.A0A1X2G954"/>
<dbReference type="AlphaFoldDB" id="A0A1X2G954"/>
<dbReference type="InterPro" id="IPR052778">
    <property type="entry name" value="Centrosome-WD_assoc"/>
</dbReference>
<organism evidence="2 3">
    <name type="scientific">Hesseltinella vesiculosa</name>
    <dbReference type="NCBI Taxonomy" id="101127"/>
    <lineage>
        <taxon>Eukaryota</taxon>
        <taxon>Fungi</taxon>
        <taxon>Fungi incertae sedis</taxon>
        <taxon>Mucoromycota</taxon>
        <taxon>Mucoromycotina</taxon>
        <taxon>Mucoromycetes</taxon>
        <taxon>Mucorales</taxon>
        <taxon>Cunninghamellaceae</taxon>
        <taxon>Hesseltinella</taxon>
    </lineage>
</organism>
<evidence type="ECO:0000313" key="2">
    <source>
        <dbReference type="EMBL" id="ORX48249.1"/>
    </source>
</evidence>
<dbReference type="PANTHER" id="PTHR16220">
    <property type="entry name" value="WD REPEAT PROTEIN 8-RELATED"/>
    <property type="match status" value="1"/>
</dbReference>
<proteinExistence type="predicted"/>
<dbReference type="GO" id="GO:0005815">
    <property type="term" value="C:microtubule organizing center"/>
    <property type="evidence" value="ECO:0007669"/>
    <property type="project" value="TreeGrafter"/>
</dbReference>
<dbReference type="Gene3D" id="2.130.10.10">
    <property type="entry name" value="YVTN repeat-like/Quinoprotein amine dehydrogenase"/>
    <property type="match status" value="2"/>
</dbReference>
<dbReference type="SUPFAM" id="SSF82171">
    <property type="entry name" value="DPP6 N-terminal domain-like"/>
    <property type="match status" value="1"/>
</dbReference>